<dbReference type="InterPro" id="IPR052399">
    <property type="entry name" value="Phage_Baseplate_Assmbl_Protein"/>
</dbReference>
<sequence length="379" mass="42136">MIDKETLNKVCPVPEESAVMNEIKTELDEQGFIINNFNKGGIFYIIIRIFVMIYVQLLNLAQTIINNGYIKHAEGDWLEIKAADVGKARKEAVRAKGYITIYREDYVNALQITKGHIFKTKPDVNGVELKYYVTDETVIPAGEQTGKVLVEAEQTGTAYNLPADKITVSMIHLDGVSSINNEENWLYEEGADIEDLESLRERCLEAWSELAERTTASKLKSVAKAVPGVLDVQIDDQHPRGQGTADIIITSTSGAATQELLNKVEAATEYLKNNYDNFLFKSSTIVNENITVTIFIAKEASTQGVAEQAENVISSYMQIASRKELNCLYLDDLRYALKERISTYKRAEFSAPDTDIELEKGKVIMPGKISVTVTNVGGA</sequence>
<reference evidence="3 4" key="1">
    <citation type="submission" date="2018-08" db="EMBL/GenBank/DDBJ databases">
        <title>A genome reference for cultivated species of the human gut microbiota.</title>
        <authorList>
            <person name="Zou Y."/>
            <person name="Xue W."/>
            <person name="Luo G."/>
        </authorList>
    </citation>
    <scope>NUCLEOTIDE SEQUENCE [LARGE SCALE GENOMIC DNA]</scope>
    <source>
        <strain evidence="3 4">AM32-8LB</strain>
    </source>
</reference>
<proteinExistence type="predicted"/>
<protein>
    <recommendedName>
        <fullName evidence="2">Baseplate protein J-like barrel domain-containing protein</fullName>
    </recommendedName>
</protein>
<dbReference type="InterPro" id="IPR006949">
    <property type="entry name" value="Barrel_Baseplate_J-like"/>
</dbReference>
<keyword evidence="1" id="KW-1133">Transmembrane helix</keyword>
<feature type="transmembrane region" description="Helical" evidence="1">
    <location>
        <begin position="41"/>
        <end position="61"/>
    </location>
</feature>
<keyword evidence="1" id="KW-0472">Membrane</keyword>
<evidence type="ECO:0000313" key="4">
    <source>
        <dbReference type="Proteomes" id="UP000266391"/>
    </source>
</evidence>
<feature type="domain" description="Baseplate protein J-like barrel" evidence="2">
    <location>
        <begin position="111"/>
        <end position="185"/>
    </location>
</feature>
<organism evidence="3 4">
    <name type="scientific">Roseburia inulinivorans</name>
    <dbReference type="NCBI Taxonomy" id="360807"/>
    <lineage>
        <taxon>Bacteria</taxon>
        <taxon>Bacillati</taxon>
        <taxon>Bacillota</taxon>
        <taxon>Clostridia</taxon>
        <taxon>Lachnospirales</taxon>
        <taxon>Lachnospiraceae</taxon>
        <taxon>Roseburia</taxon>
    </lineage>
</organism>
<evidence type="ECO:0000256" key="1">
    <source>
        <dbReference type="SAM" id="Phobius"/>
    </source>
</evidence>
<evidence type="ECO:0000259" key="2">
    <source>
        <dbReference type="Pfam" id="PF04865"/>
    </source>
</evidence>
<dbReference type="AlphaFoldDB" id="A0A396AHP6"/>
<dbReference type="PANTHER" id="PTHR37829">
    <property type="entry name" value="PHAGE-LIKE ELEMENT PBSX PROTEIN XKDT"/>
    <property type="match status" value="1"/>
</dbReference>
<dbReference type="Proteomes" id="UP000266391">
    <property type="component" value="Unassembled WGS sequence"/>
</dbReference>
<dbReference type="RefSeq" id="WP_118091807.1">
    <property type="nucleotide sequence ID" value="NZ_QSIQ01000001.1"/>
</dbReference>
<dbReference type="PANTHER" id="PTHR37829:SF3">
    <property type="entry name" value="PROTEIN JAYE-RELATED"/>
    <property type="match status" value="1"/>
</dbReference>
<dbReference type="EMBL" id="QSIQ01000001">
    <property type="protein sequence ID" value="RHD06483.1"/>
    <property type="molecule type" value="Genomic_DNA"/>
</dbReference>
<gene>
    <name evidence="3" type="ORF">DW813_01035</name>
</gene>
<comment type="caution">
    <text evidence="3">The sequence shown here is derived from an EMBL/GenBank/DDBJ whole genome shotgun (WGS) entry which is preliminary data.</text>
</comment>
<keyword evidence="1" id="KW-0812">Transmembrane</keyword>
<evidence type="ECO:0000313" key="3">
    <source>
        <dbReference type="EMBL" id="RHD06483.1"/>
    </source>
</evidence>
<name>A0A396AHP6_9FIRM</name>
<dbReference type="Pfam" id="PF04865">
    <property type="entry name" value="Baseplate_J"/>
    <property type="match status" value="1"/>
</dbReference>
<accession>A0A396AHP6</accession>